<dbReference type="EMBL" id="JAIFZM010000009">
    <property type="protein sequence ID" value="MCG3419862.1"/>
    <property type="molecule type" value="Genomic_DNA"/>
</dbReference>
<dbReference type="Gene3D" id="3.40.630.30">
    <property type="match status" value="1"/>
</dbReference>
<dbReference type="InterPro" id="IPR000182">
    <property type="entry name" value="GNAT_dom"/>
</dbReference>
<protein>
    <submittedName>
        <fullName evidence="2">GNAT family acetyltransferase</fullName>
    </submittedName>
</protein>
<dbReference type="SUPFAM" id="SSF55729">
    <property type="entry name" value="Acyl-CoA N-acyltransferases (Nat)"/>
    <property type="match status" value="1"/>
</dbReference>
<name>A0AAW5B8Z3_9BACI</name>
<proteinExistence type="predicted"/>
<accession>A0AAW5B8Z3</accession>
<reference evidence="2 3" key="1">
    <citation type="journal article" date="2022" name="Evol. Bioinform. Online">
        <title>Draft Genome Sequence of Oceanobacillus jordanicus Strain GSFE11, a Halotolerant Plant Growth-Promoting Bacterial Endophyte Isolated From the Jordan Valley.</title>
        <authorList>
            <person name="Alhindi T."/>
            <person name="Albdaiwi R."/>
        </authorList>
    </citation>
    <scope>NUCLEOTIDE SEQUENCE [LARGE SCALE GENOMIC DNA]</scope>
    <source>
        <strain evidence="2 3">GSFE11</strain>
    </source>
</reference>
<feature type="domain" description="N-acetyltransferase" evidence="1">
    <location>
        <begin position="3"/>
        <end position="137"/>
    </location>
</feature>
<evidence type="ECO:0000313" key="3">
    <source>
        <dbReference type="Proteomes" id="UP001199631"/>
    </source>
</evidence>
<keyword evidence="3" id="KW-1185">Reference proteome</keyword>
<dbReference type="GO" id="GO:0016747">
    <property type="term" value="F:acyltransferase activity, transferring groups other than amino-acyl groups"/>
    <property type="evidence" value="ECO:0007669"/>
    <property type="project" value="InterPro"/>
</dbReference>
<gene>
    <name evidence="2" type="ORF">K3T81_11925</name>
</gene>
<dbReference type="Proteomes" id="UP001199631">
    <property type="component" value="Unassembled WGS sequence"/>
</dbReference>
<dbReference type="InterPro" id="IPR016181">
    <property type="entry name" value="Acyl_CoA_acyltransferase"/>
</dbReference>
<sequence length="300" mass="34971">MSLKVKELTIEDFNEAREWLNQDNNNEEVLNLLKDAKHQYAYIAWEKNMIAGILVSWQNQFHPYCTYMKIINKRNTDHEAIGRSLLNKLIQDEVTFPIQTSLWHSSTKQRTTYEKHGFKEVRRTYMPCLDVEKISGNSVIELDNTTILPLTEVQVNDTLRHELISLVKSNYERTHFINPVANLDFKSWEKLVFAEDLIQNGSYLAIDKGTQKLLAYTFLHHSTELDRVELGWCGSRDLEGIKELESLVLCQLIFAKKAGFRFMDGEFDTTDPFAMEIMRSFPFKASEAWITYQLKEAPTT</sequence>
<comment type="caution">
    <text evidence="2">The sequence shown here is derived from an EMBL/GenBank/DDBJ whole genome shotgun (WGS) entry which is preliminary data.</text>
</comment>
<dbReference type="RefSeq" id="WP_238020306.1">
    <property type="nucleotide sequence ID" value="NZ_JAIFZM010000009.1"/>
</dbReference>
<dbReference type="PROSITE" id="PS51186">
    <property type="entry name" value="GNAT"/>
    <property type="match status" value="1"/>
</dbReference>
<dbReference type="AlphaFoldDB" id="A0AAW5B8Z3"/>
<organism evidence="2 3">
    <name type="scientific">Oceanobacillus jordanicus</name>
    <dbReference type="NCBI Taxonomy" id="2867266"/>
    <lineage>
        <taxon>Bacteria</taxon>
        <taxon>Bacillati</taxon>
        <taxon>Bacillota</taxon>
        <taxon>Bacilli</taxon>
        <taxon>Bacillales</taxon>
        <taxon>Bacillaceae</taxon>
        <taxon>Oceanobacillus</taxon>
    </lineage>
</organism>
<evidence type="ECO:0000259" key="1">
    <source>
        <dbReference type="PROSITE" id="PS51186"/>
    </source>
</evidence>
<evidence type="ECO:0000313" key="2">
    <source>
        <dbReference type="EMBL" id="MCG3419862.1"/>
    </source>
</evidence>